<dbReference type="InterPro" id="IPR001173">
    <property type="entry name" value="Glyco_trans_2-like"/>
</dbReference>
<evidence type="ECO:0000256" key="4">
    <source>
        <dbReference type="ARBA" id="ARBA00022679"/>
    </source>
</evidence>
<dbReference type="AlphaFoldDB" id="A0A917LFR8"/>
<evidence type="ECO:0008006" key="9">
    <source>
        <dbReference type="Google" id="ProtNLM"/>
    </source>
</evidence>
<comment type="similarity">
    <text evidence="2">Belongs to the glycosyltransferase 2 family.</text>
</comment>
<reference evidence="7" key="1">
    <citation type="journal article" date="2014" name="Int. J. Syst. Evol. Microbiol.">
        <title>Complete genome sequence of Corynebacterium casei LMG S-19264T (=DSM 44701T), isolated from a smear-ripened cheese.</title>
        <authorList>
            <consortium name="US DOE Joint Genome Institute (JGI-PGF)"/>
            <person name="Walter F."/>
            <person name="Albersmeier A."/>
            <person name="Kalinowski J."/>
            <person name="Ruckert C."/>
        </authorList>
    </citation>
    <scope>NUCLEOTIDE SEQUENCE</scope>
    <source>
        <strain evidence="7">CCM 7905</strain>
    </source>
</reference>
<comment type="pathway">
    <text evidence="1">Cell wall biogenesis; cell wall polysaccharide biosynthesis.</text>
</comment>
<dbReference type="SUPFAM" id="SSF53448">
    <property type="entry name" value="Nucleotide-diphospho-sugar transferases"/>
    <property type="match status" value="1"/>
</dbReference>
<feature type="domain" description="Glycosyltransferase 2-like" evidence="5">
    <location>
        <begin position="32"/>
        <end position="125"/>
    </location>
</feature>
<evidence type="ECO:0000256" key="2">
    <source>
        <dbReference type="ARBA" id="ARBA00006739"/>
    </source>
</evidence>
<dbReference type="Gene3D" id="3.90.550.10">
    <property type="entry name" value="Spore Coat Polysaccharide Biosynthesis Protein SpsA, Chain A"/>
    <property type="match status" value="1"/>
</dbReference>
<dbReference type="InterPro" id="IPR029044">
    <property type="entry name" value="Nucleotide-diphossugar_trans"/>
</dbReference>
<dbReference type="Pfam" id="PF00535">
    <property type="entry name" value="Glycos_transf_2"/>
    <property type="match status" value="1"/>
</dbReference>
<comment type="caution">
    <text evidence="7">The sequence shown here is derived from an EMBL/GenBank/DDBJ whole genome shotgun (WGS) entry which is preliminary data.</text>
</comment>
<evidence type="ECO:0000256" key="1">
    <source>
        <dbReference type="ARBA" id="ARBA00004776"/>
    </source>
</evidence>
<evidence type="ECO:0000259" key="6">
    <source>
        <dbReference type="Pfam" id="PF02709"/>
    </source>
</evidence>
<evidence type="ECO:0000256" key="3">
    <source>
        <dbReference type="ARBA" id="ARBA00022676"/>
    </source>
</evidence>
<accession>A0A917LFR8</accession>
<sequence>MSGKAGGRSGHGLPGNRWDLVRDEPHRFPTVSVVIPYYEQPRQLENVLTALRMQTYPADLIEIVVADDGSTPALVRADVTVVRQEDKGFRAAAARNLGASASTGEVLCFLDADTVPEPGYITALTRLPSIVPDALTVGRRLHADLAEVADLGRWFADPPEVDEPGWLADAYRGTADLLTVDHTSYRWIISAVMCCTRALFDELGGFDESFVGYGGEDWELANRAFHAGAVFARVPGATAWHDGPDWAGRSPDDDERRRAKNGEALSLARLVTDPAARRHGLIFDIPDLVAVVDTDGHSSASLLRTVSSVLSFADCGVWLQGSAADLAATWGAADSRIHVGAVPPRVLARSRCRLHVSGRVFFEADSVRTLVGLLSDDVGTVTVSGVDVTMRSSRSIGRAQRWRTDDLFGAVHVDGAEAGIVLSPREPDLSW</sequence>
<evidence type="ECO:0000259" key="5">
    <source>
        <dbReference type="Pfam" id="PF00535"/>
    </source>
</evidence>
<evidence type="ECO:0000313" key="8">
    <source>
        <dbReference type="Proteomes" id="UP000654257"/>
    </source>
</evidence>
<dbReference type="Pfam" id="PF02709">
    <property type="entry name" value="Glyco_transf_7C"/>
    <property type="match status" value="1"/>
</dbReference>
<gene>
    <name evidence="7" type="ORF">GCM10007304_37580</name>
</gene>
<organism evidence="7 8">
    <name type="scientific">Rhodococcoides trifolii</name>
    <dbReference type="NCBI Taxonomy" id="908250"/>
    <lineage>
        <taxon>Bacteria</taxon>
        <taxon>Bacillati</taxon>
        <taxon>Actinomycetota</taxon>
        <taxon>Actinomycetes</taxon>
        <taxon>Mycobacteriales</taxon>
        <taxon>Nocardiaceae</taxon>
        <taxon>Rhodococcoides</taxon>
    </lineage>
</organism>
<dbReference type="EMBL" id="BMCU01000004">
    <property type="protein sequence ID" value="GGG20176.1"/>
    <property type="molecule type" value="Genomic_DNA"/>
</dbReference>
<keyword evidence="8" id="KW-1185">Reference proteome</keyword>
<protein>
    <recommendedName>
        <fullName evidence="9">Glycosyltransferase</fullName>
    </recommendedName>
</protein>
<dbReference type="GO" id="GO:0016757">
    <property type="term" value="F:glycosyltransferase activity"/>
    <property type="evidence" value="ECO:0007669"/>
    <property type="project" value="UniProtKB-KW"/>
</dbReference>
<dbReference type="Proteomes" id="UP000654257">
    <property type="component" value="Unassembled WGS sequence"/>
</dbReference>
<dbReference type="RefSeq" id="WP_229746157.1">
    <property type="nucleotide sequence ID" value="NZ_BMCU01000004.1"/>
</dbReference>
<dbReference type="PANTHER" id="PTHR43179:SF12">
    <property type="entry name" value="GALACTOFURANOSYLTRANSFERASE GLFT2"/>
    <property type="match status" value="1"/>
</dbReference>
<proteinExistence type="inferred from homology"/>
<evidence type="ECO:0000313" key="7">
    <source>
        <dbReference type="EMBL" id="GGG20176.1"/>
    </source>
</evidence>
<feature type="domain" description="Galactosyltransferase C-terminal" evidence="6">
    <location>
        <begin position="184"/>
        <end position="236"/>
    </location>
</feature>
<keyword evidence="4" id="KW-0808">Transferase</keyword>
<dbReference type="PANTHER" id="PTHR43179">
    <property type="entry name" value="RHAMNOSYLTRANSFERASE WBBL"/>
    <property type="match status" value="1"/>
</dbReference>
<dbReference type="InterPro" id="IPR027791">
    <property type="entry name" value="Galactosyl_T_C"/>
</dbReference>
<reference evidence="7" key="2">
    <citation type="submission" date="2020-09" db="EMBL/GenBank/DDBJ databases">
        <authorList>
            <person name="Sun Q."/>
            <person name="Sedlacek I."/>
        </authorList>
    </citation>
    <scope>NUCLEOTIDE SEQUENCE</scope>
    <source>
        <strain evidence="7">CCM 7905</strain>
    </source>
</reference>
<name>A0A917LFR8_9NOCA</name>
<keyword evidence="3" id="KW-0328">Glycosyltransferase</keyword>